<dbReference type="EMBL" id="JAYMGO010000025">
    <property type="protein sequence ID" value="KAL1247884.1"/>
    <property type="molecule type" value="Genomic_DNA"/>
</dbReference>
<feature type="compositionally biased region" description="Basic and acidic residues" evidence="1">
    <location>
        <begin position="64"/>
        <end position="76"/>
    </location>
</feature>
<keyword evidence="3" id="KW-1185">Reference proteome</keyword>
<accession>A0ABR3L854</accession>
<gene>
    <name evidence="2" type="ORF">QQF64_023260</name>
</gene>
<reference evidence="2 3" key="1">
    <citation type="submission" date="2023-09" db="EMBL/GenBank/DDBJ databases">
        <authorList>
            <person name="Wang M."/>
        </authorList>
    </citation>
    <scope>NUCLEOTIDE SEQUENCE [LARGE SCALE GENOMIC DNA]</scope>
    <source>
        <strain evidence="2">GT-2023</strain>
        <tissue evidence="2">Liver</tissue>
    </source>
</reference>
<protein>
    <submittedName>
        <fullName evidence="2">Uncharacterized protein</fullName>
    </submittedName>
</protein>
<organism evidence="2 3">
    <name type="scientific">Cirrhinus molitorella</name>
    <name type="common">mud carp</name>
    <dbReference type="NCBI Taxonomy" id="172907"/>
    <lineage>
        <taxon>Eukaryota</taxon>
        <taxon>Metazoa</taxon>
        <taxon>Chordata</taxon>
        <taxon>Craniata</taxon>
        <taxon>Vertebrata</taxon>
        <taxon>Euteleostomi</taxon>
        <taxon>Actinopterygii</taxon>
        <taxon>Neopterygii</taxon>
        <taxon>Teleostei</taxon>
        <taxon>Ostariophysi</taxon>
        <taxon>Cypriniformes</taxon>
        <taxon>Cyprinidae</taxon>
        <taxon>Labeoninae</taxon>
        <taxon>Labeonini</taxon>
        <taxon>Cirrhinus</taxon>
    </lineage>
</organism>
<evidence type="ECO:0000313" key="2">
    <source>
        <dbReference type="EMBL" id="KAL1247884.1"/>
    </source>
</evidence>
<feature type="region of interest" description="Disordered" evidence="1">
    <location>
        <begin position="54"/>
        <end position="76"/>
    </location>
</feature>
<sequence length="278" mass="31747">MRKPDIRTCLQGHGKSREMSFLWRTLVFNAECANRAEQALWKCLITPRTHRRSLSFSASPKTASRTDNREEYEPRPFHSHAAINKEAAPLEGRRKVSAQHIAREYAISSIANQTVGDVKEDTEGHGIIFQLRNTRNERRYAREPTGTGQQRRLKRGVLQEEPMRDAGTSDSVTRTSSLTHLRRTCNRITNGLQCLTGSTGYPLKFINTCLAFQDKLSEWLFGDFTTLETHPSELGYTTQSGRFTVPGKRLQEIVGHMRAGRPKLPFSQRPYWATFSYT</sequence>
<comment type="caution">
    <text evidence="2">The sequence shown here is derived from an EMBL/GenBank/DDBJ whole genome shotgun (WGS) entry which is preliminary data.</text>
</comment>
<name>A0ABR3L854_9TELE</name>
<evidence type="ECO:0000256" key="1">
    <source>
        <dbReference type="SAM" id="MobiDB-lite"/>
    </source>
</evidence>
<evidence type="ECO:0000313" key="3">
    <source>
        <dbReference type="Proteomes" id="UP001558613"/>
    </source>
</evidence>
<feature type="compositionally biased region" description="Polar residues" evidence="1">
    <location>
        <begin position="54"/>
        <end position="63"/>
    </location>
</feature>
<proteinExistence type="predicted"/>
<dbReference type="Proteomes" id="UP001558613">
    <property type="component" value="Unassembled WGS sequence"/>
</dbReference>